<feature type="compositionally biased region" description="Low complexity" evidence="2">
    <location>
        <begin position="99"/>
        <end position="121"/>
    </location>
</feature>
<evidence type="ECO:0000313" key="7">
    <source>
        <dbReference type="WormBase" id="CBG12192"/>
    </source>
</evidence>
<evidence type="ECO:0000259" key="3">
    <source>
        <dbReference type="Pfam" id="PF05030"/>
    </source>
</evidence>
<dbReference type="HOGENOM" id="CLU_054580_1_0_1"/>
<comment type="similarity">
    <text evidence="1">Belongs to the SS18 family.</text>
</comment>
<dbReference type="WormBase" id="CBG12192">
    <property type="protein sequence ID" value="CBP09103"/>
    <property type="gene ID" value="WBGene00033179"/>
</dbReference>
<reference evidence="4" key="1">
    <citation type="journal article" date="2003" name="PLoS Biol.">
        <title>The genome sequence of Caenorhabditis briggsae: a platform for comparative genomics.</title>
        <authorList>
            <person name="Stein L.D."/>
            <person name="Bao Z."/>
            <person name="Blasiar D."/>
            <person name="Blumenthal T."/>
            <person name="Brent M.R."/>
            <person name="Chen N."/>
            <person name="Chinwalla A."/>
            <person name="Clarke L."/>
            <person name="Clee C."/>
            <person name="Coghlan A."/>
            <person name="Coulson A."/>
            <person name="D'Eustachio P."/>
            <person name="Fitch D.H."/>
            <person name="Fulton L.A."/>
            <person name="Fulton R.E."/>
            <person name="Griffiths-Jones S."/>
            <person name="Harris T.W."/>
            <person name="Hillier L.W."/>
            <person name="Kamath R."/>
            <person name="Kuwabara P.E."/>
            <person name="Mardis E.R."/>
            <person name="Marra M.A."/>
            <person name="Miner T.L."/>
            <person name="Minx P."/>
            <person name="Mullikin J.C."/>
            <person name="Plumb R.W."/>
            <person name="Rogers J."/>
            <person name="Schein J.E."/>
            <person name="Sohrmann M."/>
            <person name="Spieth J."/>
            <person name="Stajich J.E."/>
            <person name="Wei C."/>
            <person name="Willey D."/>
            <person name="Wilson R.K."/>
            <person name="Durbin R."/>
            <person name="Waterston R.H."/>
        </authorList>
    </citation>
    <scope>NUCLEOTIDE SEQUENCE [LARGE SCALE GENOMIC DNA]</scope>
    <source>
        <strain evidence="4">AF16</strain>
    </source>
</reference>
<keyword evidence="6" id="KW-1185">Reference proteome</keyword>
<dbReference type="EMBL" id="HE601044">
    <property type="protein sequence ID" value="CAP20661.2"/>
    <property type="molecule type" value="Genomic_DNA"/>
</dbReference>
<dbReference type="EMBL" id="HE600958">
    <property type="protein sequence ID" value="CAP31233.2"/>
    <property type="molecule type" value="Genomic_DNA"/>
</dbReference>
<dbReference type="RefSeq" id="XP_045094798.1">
    <property type="nucleotide sequence ID" value="XM_045238601.1"/>
</dbReference>
<dbReference type="AlphaFoldDB" id="G2J667"/>
<evidence type="ECO:0000256" key="2">
    <source>
        <dbReference type="SAM" id="MobiDB-lite"/>
    </source>
</evidence>
<dbReference type="WormBase" id="CBG23931">
    <property type="protein sequence ID" value="CBP09103"/>
    <property type="gene ID" value="WBGene00042164"/>
</dbReference>
<dbReference type="GeneID" id="68916529"/>
<dbReference type="Pfam" id="PF05030">
    <property type="entry name" value="SSXT"/>
    <property type="match status" value="1"/>
</dbReference>
<evidence type="ECO:0000256" key="1">
    <source>
        <dbReference type="ARBA" id="ARBA00007945"/>
    </source>
</evidence>
<proteinExistence type="inferred from homology"/>
<gene>
    <name evidence="5 7" type="ORF">CBG12192</name>
    <name evidence="4 8" type="ORF">CBG23931</name>
    <name evidence="5" type="ORF">CBG_12192</name>
    <name evidence="4" type="ORF">CBG_23931</name>
</gene>
<dbReference type="KEGG" id="cbr:CBG_12192"/>
<reference evidence="4" key="3">
    <citation type="submission" date="2011-10" db="EMBL/GenBank/DDBJ databases">
        <authorList>
            <consortium name="WormBase Consortium"/>
            <person name="Howe K.L."/>
        </authorList>
    </citation>
    <scope>NUCLEOTIDE SEQUENCE</scope>
    <source>
        <strain evidence="4">AF16</strain>
    </source>
</reference>
<feature type="region of interest" description="Disordered" evidence="2">
    <location>
        <begin position="235"/>
        <end position="255"/>
    </location>
</feature>
<dbReference type="CTD" id="68916529"/>
<organism evidence="4">
    <name type="scientific">Caenorhabditis briggsae</name>
    <dbReference type="NCBI Taxonomy" id="6238"/>
    <lineage>
        <taxon>Eukaryota</taxon>
        <taxon>Metazoa</taxon>
        <taxon>Ecdysozoa</taxon>
        <taxon>Nematoda</taxon>
        <taxon>Chromadorea</taxon>
        <taxon>Rhabditida</taxon>
        <taxon>Rhabditina</taxon>
        <taxon>Rhabditomorpha</taxon>
        <taxon>Rhabditoidea</taxon>
        <taxon>Rhabditidae</taxon>
        <taxon>Peloderinae</taxon>
        <taxon>Caenorhabditis</taxon>
    </lineage>
</organism>
<evidence type="ECO:0000313" key="5">
    <source>
        <dbReference type="EMBL" id="CAP31233.2"/>
    </source>
</evidence>
<feature type="compositionally biased region" description="Pro residues" evidence="2">
    <location>
        <begin position="132"/>
        <end position="144"/>
    </location>
</feature>
<evidence type="ECO:0000313" key="4">
    <source>
        <dbReference type="EMBL" id="CAP20661.2"/>
    </source>
</evidence>
<accession>G2J667</accession>
<feature type="region of interest" description="Disordered" evidence="2">
    <location>
        <begin position="79"/>
        <end position="162"/>
    </location>
</feature>
<dbReference type="OMA" id="QRMPYPY"/>
<sequence>MSTVHLPPSQRSNVPDQQSTVQKLLDENSRLIDIIREYQNQSRADEAVKHQHVLHRNLVHLANLADPYLIHQLRDDLSPQADPAQPLGNPHVQPAPVTSQQHIQQSQQPPQSSQSHHSQGPSHHHSQMMPPQAAPSPNGPPGGPIQPSHGFAPPPLNGSQDMMNHHAFQAQMRAQQQQQGGPPVPQGYPPFGQPAPQMGGQRMPYPYPHQGLHELFVNPKYYFLGMSGYQVGPPPHGYEGYPPPGSQPPPQGYMR</sequence>
<dbReference type="Proteomes" id="UP000008549">
    <property type="component" value="Unassembled WGS sequence"/>
</dbReference>
<protein>
    <submittedName>
        <fullName evidence="5">Protein CBG12192</fullName>
    </submittedName>
    <submittedName>
        <fullName evidence="4">Protein CBG23931</fullName>
    </submittedName>
</protein>
<reference evidence="4" key="2">
    <citation type="journal article" date="2011" name="PLoS Genet.">
        <title>Caenorhabditis briggsae recombinant inbred line genotypes reveal inter-strain incompatibility and the evolution of recombination.</title>
        <authorList>
            <person name="Ross J.A."/>
            <person name="Koboldt D.C."/>
            <person name="Staisch J.E."/>
            <person name="Chamberlin H.M."/>
            <person name="Gupta B.P."/>
            <person name="Miller R.D."/>
            <person name="Baird S.E."/>
            <person name="Haag E.S."/>
        </authorList>
    </citation>
    <scope>NUCLEOTIDE SEQUENCE</scope>
    <source>
        <strain evidence="4">AF16</strain>
    </source>
</reference>
<feature type="domain" description="SS18 N-terminal" evidence="3">
    <location>
        <begin position="15"/>
        <end position="68"/>
    </location>
</feature>
<name>G2J667_CAEBR</name>
<evidence type="ECO:0000313" key="6">
    <source>
        <dbReference type="Proteomes" id="UP000008549"/>
    </source>
</evidence>
<dbReference type="eggNOG" id="KOG3227">
    <property type="taxonomic scope" value="Eukaryota"/>
</dbReference>
<evidence type="ECO:0000313" key="8">
    <source>
        <dbReference type="WormBase" id="CBG23931"/>
    </source>
</evidence>
<dbReference type="InterPro" id="IPR007726">
    <property type="entry name" value="SS18_N"/>
</dbReference>
<dbReference type="FunCoup" id="G2J667">
    <property type="interactions" value="302"/>
</dbReference>